<dbReference type="EMBL" id="CP024309">
    <property type="protein sequence ID" value="AUX78953.1"/>
    <property type="molecule type" value="Genomic_DNA"/>
</dbReference>
<organism evidence="1 2">
    <name type="scientific">Rhizobium fredii</name>
    <name type="common">Sinorhizobium fredii</name>
    <dbReference type="NCBI Taxonomy" id="380"/>
    <lineage>
        <taxon>Bacteria</taxon>
        <taxon>Pseudomonadati</taxon>
        <taxon>Pseudomonadota</taxon>
        <taxon>Alphaproteobacteria</taxon>
        <taxon>Hyphomicrobiales</taxon>
        <taxon>Rhizobiaceae</taxon>
        <taxon>Sinorhizobium/Ensifer group</taxon>
        <taxon>Sinorhizobium</taxon>
    </lineage>
</organism>
<accession>A0A2L0HBT9</accession>
<geneLocation type="plasmid" evidence="2">
    <name>psfrenxt3b</name>
</geneLocation>
<name>A0A2L0HBT9_RHIFR</name>
<evidence type="ECO:0000313" key="2">
    <source>
        <dbReference type="Proteomes" id="UP000239340"/>
    </source>
</evidence>
<reference evidence="1 2" key="1">
    <citation type="submission" date="2017-10" db="EMBL/GenBank/DDBJ databases">
        <title>Analysis of the genome sequences of Rhizobium populations associated to common bean (phaseolus vulgaris).</title>
        <authorList>
            <person name="Bustos P."/>
            <person name="Santamaria R.I."/>
            <person name="Miranda-Sanchez F."/>
            <person name="Perez-Carrascal O."/>
            <person name="Juarez S."/>
            <person name="Lozano L."/>
            <person name="Martinez-Flores I."/>
            <person name="Vinuesa P."/>
            <person name="Martinez-Romero E."/>
            <person name="Cevallos M.A."/>
            <person name="Romero D."/>
            <person name="Davila G."/>
            <person name="Gonzalez V."/>
        </authorList>
    </citation>
    <scope>NUCLEOTIDE SEQUENCE [LARGE SCALE GENOMIC DNA]</scope>
    <source>
        <strain evidence="1 2">NXT3</strain>
        <plasmid evidence="2">Plasmid psfrenxt3b</plasmid>
    </source>
</reference>
<proteinExistence type="predicted"/>
<dbReference type="AlphaFoldDB" id="A0A2L0HBT9"/>
<protein>
    <submittedName>
        <fullName evidence="1">Uncharacterized protein</fullName>
    </submittedName>
</protein>
<sequence>MRVGIRQEERYIRSGLAYVQAAQRLNFHVRLNVFPMNCGKNLAPSGIGVKAGTAFAASCSRTAQIGLDPFFRTAAESAPLQ</sequence>
<keyword evidence="1" id="KW-0614">Plasmid</keyword>
<dbReference type="Proteomes" id="UP000239340">
    <property type="component" value="Plasmid pSfreNXT3b"/>
</dbReference>
<evidence type="ECO:0000313" key="1">
    <source>
        <dbReference type="EMBL" id="AUX78953.1"/>
    </source>
</evidence>
<gene>
    <name evidence="1" type="ORF">NXT3_PB00297</name>
</gene>